<dbReference type="RefSeq" id="WP_084848968.1">
    <property type="nucleotide sequence ID" value="NZ_NCUI01000022.1"/>
</dbReference>
<dbReference type="Proteomes" id="UP000193160">
    <property type="component" value="Unassembled WGS sequence"/>
</dbReference>
<gene>
    <name evidence="1" type="ORF">B7712_00990</name>
</gene>
<comment type="caution">
    <text evidence="1">The sequence shown here is derived from an EMBL/GenBank/DDBJ whole genome shotgun (WGS) entry which is preliminary data.</text>
</comment>
<sequence length="161" mass="18807">MYAIYKGIRYSAEHFAGESKITLHSKSQDEGFEAYVSKISGRVFKDHFVKKVKMEELDYLYSIHYEIQYKGHSFFVSSGMIRKNIEKDWFEIIPSANQNQIKDELGFKQINKLEWAKEISRKDIEVLKIVETPLGIFKDQGVKVKSLEGQDIDNFLNSIEK</sequence>
<proteinExistence type="predicted"/>
<organism evidence="1 2">
    <name type="scientific">Streptococcus oralis subsp. oralis</name>
    <dbReference type="NCBI Taxonomy" id="1891914"/>
    <lineage>
        <taxon>Bacteria</taxon>
        <taxon>Bacillati</taxon>
        <taxon>Bacillota</taxon>
        <taxon>Bacilli</taxon>
        <taxon>Lactobacillales</taxon>
        <taxon>Streptococcaceae</taxon>
        <taxon>Streptococcus</taxon>
    </lineage>
</organism>
<protein>
    <submittedName>
        <fullName evidence="1">Uncharacterized protein</fullName>
    </submittedName>
</protein>
<reference evidence="1 2" key="1">
    <citation type="journal article" date="2016" name="Eur. J. Clin. Microbiol. Infect. Dis.">
        <title>Whole genome sequencing as a tool for phylogenetic analysis of clinical strains of Mitis group streptococci.</title>
        <authorList>
            <person name="Rasmussen L.H."/>
            <person name="Dargis R."/>
            <person name="Hojholt K."/>
            <person name="Christensen J.J."/>
            <person name="Skovgaard O."/>
            <person name="Justesen U.S."/>
            <person name="Rosenvinge F.S."/>
            <person name="Moser C."/>
            <person name="Lukjancenko O."/>
            <person name="Rasmussen S."/>
            <person name="Nielsen X.C."/>
        </authorList>
    </citation>
    <scope>NUCLEOTIDE SEQUENCE [LARGE SCALE GENOMIC DNA]</scope>
    <source>
        <strain evidence="1 2">B_007274_11</strain>
    </source>
</reference>
<accession>A0A1X1I7F3</accession>
<evidence type="ECO:0000313" key="1">
    <source>
        <dbReference type="EMBL" id="ORO74170.1"/>
    </source>
</evidence>
<name>A0A1X1I7F3_STROR</name>
<dbReference type="EMBL" id="NCUT01000024">
    <property type="protein sequence ID" value="ORO74170.1"/>
    <property type="molecule type" value="Genomic_DNA"/>
</dbReference>
<keyword evidence="2" id="KW-1185">Reference proteome</keyword>
<dbReference type="AlphaFoldDB" id="A0A1X1I7F3"/>
<evidence type="ECO:0000313" key="2">
    <source>
        <dbReference type="Proteomes" id="UP000193160"/>
    </source>
</evidence>